<reference evidence="2 3" key="1">
    <citation type="journal article" date="2006" name="Nature">
        <title>Insights from the genome of the biotrophic fungal plant pathogen Ustilago maydis.</title>
        <authorList>
            <person name="Kamper J."/>
            <person name="Kahmann R."/>
            <person name="Bolker M."/>
            <person name="Ma L.J."/>
            <person name="Brefort T."/>
            <person name="Saville B.J."/>
            <person name="Banuett F."/>
            <person name="Kronstad J.W."/>
            <person name="Gold S.E."/>
            <person name="Muller O."/>
            <person name="Perlin M.H."/>
            <person name="Wosten H.A."/>
            <person name="de Vries R."/>
            <person name="Ruiz-Herrera J."/>
            <person name="Reynaga-Pena C.G."/>
            <person name="Snetselaar K."/>
            <person name="McCann M."/>
            <person name="Perez-Martin J."/>
            <person name="Feldbrugge M."/>
            <person name="Basse C.W."/>
            <person name="Steinberg G."/>
            <person name="Ibeas J.I."/>
            <person name="Holloman W."/>
            <person name="Guzman P."/>
            <person name="Farman M."/>
            <person name="Stajich J.E."/>
            <person name="Sentandreu R."/>
            <person name="Gonzalez-Prieto J.M."/>
            <person name="Kennell J.C."/>
            <person name="Molina L."/>
            <person name="Schirawski J."/>
            <person name="Mendoza-Mendoza A."/>
            <person name="Greilinger D."/>
            <person name="Munch K."/>
            <person name="Rossel N."/>
            <person name="Scherer M."/>
            <person name="Vranes M."/>
            <person name="Ladendorf O."/>
            <person name="Vincon V."/>
            <person name="Fuchs U."/>
            <person name="Sandrock B."/>
            <person name="Meng S."/>
            <person name="Ho E.C."/>
            <person name="Cahill M.J."/>
            <person name="Boyce K.J."/>
            <person name="Klose J."/>
            <person name="Klosterman S.J."/>
            <person name="Deelstra H.J."/>
            <person name="Ortiz-Castellanos L."/>
            <person name="Li W."/>
            <person name="Sanchez-Alonso P."/>
            <person name="Schreier P.H."/>
            <person name="Hauser-Hahn I."/>
            <person name="Vaupel M."/>
            <person name="Koopmann E."/>
            <person name="Friedrich G."/>
            <person name="Voss H."/>
            <person name="Schluter T."/>
            <person name="Margolis J."/>
            <person name="Platt D."/>
            <person name="Swimmer C."/>
            <person name="Gnirke A."/>
            <person name="Chen F."/>
            <person name="Vysotskaia V."/>
            <person name="Mannhaupt G."/>
            <person name="Guldener U."/>
            <person name="Munsterkotter M."/>
            <person name="Haase D."/>
            <person name="Oesterheld M."/>
            <person name="Mewes H.W."/>
            <person name="Mauceli E.W."/>
            <person name="DeCaprio D."/>
            <person name="Wade C.M."/>
            <person name="Butler J."/>
            <person name="Young S."/>
            <person name="Jaffe D.B."/>
            <person name="Calvo S."/>
            <person name="Nusbaum C."/>
            <person name="Galagan J."/>
            <person name="Birren B.W."/>
        </authorList>
    </citation>
    <scope>NUCLEOTIDE SEQUENCE [LARGE SCALE GENOMIC DNA]</scope>
    <source>
        <strain evidence="3">DSM 14603 / FGSC 9021 / UM521</strain>
    </source>
</reference>
<dbReference type="InParanoid" id="A0A0D1E568"/>
<organism evidence="2 3">
    <name type="scientific">Mycosarcoma maydis</name>
    <name type="common">Corn smut fungus</name>
    <name type="synonym">Ustilago maydis</name>
    <dbReference type="NCBI Taxonomy" id="5270"/>
    <lineage>
        <taxon>Eukaryota</taxon>
        <taxon>Fungi</taxon>
        <taxon>Dikarya</taxon>
        <taxon>Basidiomycota</taxon>
        <taxon>Ustilaginomycotina</taxon>
        <taxon>Ustilaginomycetes</taxon>
        <taxon>Ustilaginales</taxon>
        <taxon>Ustilaginaceae</taxon>
        <taxon>Mycosarcoma</taxon>
    </lineage>
</organism>
<dbReference type="AlphaFoldDB" id="A0A0D1E568"/>
<evidence type="ECO:0000313" key="3">
    <source>
        <dbReference type="Proteomes" id="UP000000561"/>
    </source>
</evidence>
<dbReference type="STRING" id="237631.A0A0D1E568"/>
<accession>A0A0D1E568</accession>
<dbReference type="RefSeq" id="XP_011387003.1">
    <property type="nucleotide sequence ID" value="XM_011388701.1"/>
</dbReference>
<dbReference type="KEGG" id="uma:UMAG_01026"/>
<protein>
    <submittedName>
        <fullName evidence="2">Uncharacterized protein</fullName>
    </submittedName>
</protein>
<feature type="region of interest" description="Disordered" evidence="1">
    <location>
        <begin position="292"/>
        <end position="322"/>
    </location>
</feature>
<dbReference type="eggNOG" id="ENOG502S2SA">
    <property type="taxonomic scope" value="Eukaryota"/>
</dbReference>
<dbReference type="OrthoDB" id="2534759at2759"/>
<evidence type="ECO:0000256" key="1">
    <source>
        <dbReference type="SAM" id="MobiDB-lite"/>
    </source>
</evidence>
<sequence length="770" mass="82860">MAEADKENCPPLSEGFSASTCTFASTSTNSASNTLSSKQSTNSAQVAFPVEEPDGDRDVLAADGKTLRKKRSVLFYPSAGLAAKSNQQPFSRSAAKRDSIMALGSIGYLQHLYTKQGIANRNRPLTKGAMTLAIGPAGEAMVLSNADNSTAGSPTSESPTTAANGQLTPNGILEEDEHLLLPPSPEAGSFARPKYLEVAKPLEADTHALRALLVADLDRLCDAWHLSDWIATNRAVAPIKQLLSEGSLSKAARQPDSSASTDLVRIIDVTTKAIRSVRSYILALPQRSKIPMTLPNEPSRRDRFKRQPSFSGVSRPGQAGMPVPARSNEILHHIATPDDSLSREPPCSPLTSAPSPGGRSLSSRADTDEDPLGVIRKAALEMLSALQEMEKKTRIEILDVNSDETGYLSAAISRDPDESSSTGSATPGTGYLYRSDLVLSDFAAEREMLLRYLETVGSVLSSLMISCQDMRRRSSTGTEHAREAQALTSTVNSSGNAAPSIHIDAANDDDVASKAGPIWTEPGVSAAQRVSSFMIDHCEAVIGSTSRLERMQEARDDIEALLALLSDGYLLCCAFNEAVRRSDKPWGYISSREMHDLEAEEAVLLHKETSRAKSAQEAAMLTFQTRFSRKADASEGALNVDDVEARVRVEENTGNRPGWTFRRTENLRVWAAALKLRYQVQTTATRANAAKPGSNLTYGSLGLGKLALHGRRAASESHALSSGGPSTGLGSKTIDFDPAKVARRESGWHLMLTTLLMAWIDAVAHEQLLM</sequence>
<name>A0A0D1E568_MYCMD</name>
<feature type="compositionally biased region" description="Polar residues" evidence="1">
    <location>
        <begin position="349"/>
        <end position="364"/>
    </location>
</feature>
<dbReference type="VEuPathDB" id="FungiDB:UMAG_01026"/>
<gene>
    <name evidence="2" type="ORF">UMAG_01026</name>
</gene>
<evidence type="ECO:0000313" key="2">
    <source>
        <dbReference type="EMBL" id="KIS71114.1"/>
    </source>
</evidence>
<keyword evidence="3" id="KW-1185">Reference proteome</keyword>
<feature type="compositionally biased region" description="Polar residues" evidence="1">
    <location>
        <begin position="145"/>
        <end position="168"/>
    </location>
</feature>
<dbReference type="Proteomes" id="UP000000561">
    <property type="component" value="Chromosome 2"/>
</dbReference>
<dbReference type="PANTHER" id="PTHR38702">
    <property type="entry name" value="CALPONIN-HOMOLOGY (CH) DOMAIN-CONTAINING PROTEIN"/>
    <property type="match status" value="1"/>
</dbReference>
<dbReference type="GeneID" id="23562159"/>
<dbReference type="EMBL" id="CM003141">
    <property type="protein sequence ID" value="KIS71114.1"/>
    <property type="molecule type" value="Genomic_DNA"/>
</dbReference>
<proteinExistence type="predicted"/>
<dbReference type="OMA" id="GWLYRQD"/>
<feature type="region of interest" description="Disordered" evidence="1">
    <location>
        <begin position="337"/>
        <end position="370"/>
    </location>
</feature>
<feature type="region of interest" description="Disordered" evidence="1">
    <location>
        <begin position="144"/>
        <end position="168"/>
    </location>
</feature>
<dbReference type="PANTHER" id="PTHR38702:SF1">
    <property type="entry name" value="CALPONIN-HOMOLOGY (CH) DOMAIN-CONTAINING PROTEIN"/>
    <property type="match status" value="1"/>
</dbReference>